<gene>
    <name evidence="1" type="ORF">DI533_04540</name>
</gene>
<evidence type="ECO:0000313" key="1">
    <source>
        <dbReference type="EMBL" id="PZQ99904.1"/>
    </source>
</evidence>
<reference evidence="1 2" key="1">
    <citation type="submission" date="2017-08" db="EMBL/GenBank/DDBJ databases">
        <title>Infants hospitalized years apart are colonized by the same room-sourced microbial strains.</title>
        <authorList>
            <person name="Brooks B."/>
            <person name="Olm M.R."/>
            <person name="Firek B.A."/>
            <person name="Baker R."/>
            <person name="Thomas B.C."/>
            <person name="Morowitz M.J."/>
            <person name="Banfield J.F."/>
        </authorList>
    </citation>
    <scope>NUCLEOTIDE SEQUENCE [LARGE SCALE GENOMIC DNA]</scope>
    <source>
        <strain evidence="1">S2_003_000_R2_11</strain>
    </source>
</reference>
<evidence type="ECO:0000313" key="2">
    <source>
        <dbReference type="Proteomes" id="UP000248975"/>
    </source>
</evidence>
<proteinExistence type="predicted"/>
<comment type="caution">
    <text evidence="1">The sequence shown here is derived from an EMBL/GenBank/DDBJ whole genome shotgun (WGS) entry which is preliminary data.</text>
</comment>
<sequence length="93" mass="9743">MIGISKNPAVLAAAEHLARTMFVETAAGRFDGHAWSLYVFDGVGPAQSLTGGCDCETCRLAIAASAAVHAGMEVPWLKQRRVADLQIAVTTDG</sequence>
<protein>
    <submittedName>
        <fullName evidence="1">Uncharacterized protein</fullName>
    </submittedName>
</protein>
<organism evidence="1 2">
    <name type="scientific">Cereibacter sphaeroides</name>
    <name type="common">Rhodobacter sphaeroides</name>
    <dbReference type="NCBI Taxonomy" id="1063"/>
    <lineage>
        <taxon>Bacteria</taxon>
        <taxon>Pseudomonadati</taxon>
        <taxon>Pseudomonadota</taxon>
        <taxon>Alphaproteobacteria</taxon>
        <taxon>Rhodobacterales</taxon>
        <taxon>Paracoccaceae</taxon>
        <taxon>Cereibacter</taxon>
    </lineage>
</organism>
<dbReference type="AlphaFoldDB" id="A0A2W5SJQ8"/>
<name>A0A2W5SJQ8_CERSP</name>
<accession>A0A2W5SJQ8</accession>
<dbReference type="EMBL" id="QFQS01000001">
    <property type="protein sequence ID" value="PZQ99904.1"/>
    <property type="molecule type" value="Genomic_DNA"/>
</dbReference>
<dbReference type="Proteomes" id="UP000248975">
    <property type="component" value="Unassembled WGS sequence"/>
</dbReference>